<keyword evidence="2" id="KW-1185">Reference proteome</keyword>
<name>A0ABV6KXF6_9BACI</name>
<evidence type="ECO:0008006" key="3">
    <source>
        <dbReference type="Google" id="ProtNLM"/>
    </source>
</evidence>
<accession>A0ABV6KXF6</accession>
<organism evidence="1 2">
    <name type="scientific">Robertmurraya beringensis</name>
    <dbReference type="NCBI Taxonomy" id="641660"/>
    <lineage>
        <taxon>Bacteria</taxon>
        <taxon>Bacillati</taxon>
        <taxon>Bacillota</taxon>
        <taxon>Bacilli</taxon>
        <taxon>Bacillales</taxon>
        <taxon>Bacillaceae</taxon>
        <taxon>Robertmurraya</taxon>
    </lineage>
</organism>
<proteinExistence type="predicted"/>
<dbReference type="EMBL" id="JBHLUU010000126">
    <property type="protein sequence ID" value="MFC0478016.1"/>
    <property type="molecule type" value="Genomic_DNA"/>
</dbReference>
<comment type="caution">
    <text evidence="1">The sequence shown here is derived from an EMBL/GenBank/DDBJ whole genome shotgun (WGS) entry which is preliminary data.</text>
</comment>
<evidence type="ECO:0000313" key="2">
    <source>
        <dbReference type="Proteomes" id="UP001589738"/>
    </source>
</evidence>
<gene>
    <name evidence="1" type="ORF">ACFFHF_22765</name>
</gene>
<sequence length="95" mass="11162">MYRFSIDKEDWILRFSPNIQVPKDVQLTIVNWIIQLGNLLPSYAHGQSFLIKSEEEGIIVFNVEKVPSLILTVSNIIPKEKCFHQKGKLINHWKW</sequence>
<dbReference type="RefSeq" id="WP_119708881.1">
    <property type="nucleotide sequence ID" value="NZ_JBHLUU010000126.1"/>
</dbReference>
<reference evidence="1 2" key="1">
    <citation type="submission" date="2024-09" db="EMBL/GenBank/DDBJ databases">
        <authorList>
            <person name="Sun Q."/>
            <person name="Mori K."/>
        </authorList>
    </citation>
    <scope>NUCLEOTIDE SEQUENCE [LARGE SCALE GENOMIC DNA]</scope>
    <source>
        <strain evidence="1 2">CGMCC 1.9126</strain>
    </source>
</reference>
<protein>
    <recommendedName>
        <fullName evidence="3">LAGLIDADG homing endonuclease</fullName>
    </recommendedName>
</protein>
<dbReference type="Proteomes" id="UP001589738">
    <property type="component" value="Unassembled WGS sequence"/>
</dbReference>
<evidence type="ECO:0000313" key="1">
    <source>
        <dbReference type="EMBL" id="MFC0478016.1"/>
    </source>
</evidence>